<dbReference type="RefSeq" id="XP_040631400.1">
    <property type="nucleotide sequence ID" value="XM_040771043.1"/>
</dbReference>
<dbReference type="EMBL" id="JH795858">
    <property type="protein sequence ID" value="EJU04506.1"/>
    <property type="molecule type" value="Genomic_DNA"/>
</dbReference>
<dbReference type="Proteomes" id="UP000030653">
    <property type="component" value="Unassembled WGS sequence"/>
</dbReference>
<dbReference type="HOGENOM" id="CLU_561417_0_0_1"/>
<sequence length="486" mass="54165">MSSPVNAKLSLMYDQLVKGSFDDAVWSALTWTEGLRMKVLMTLKIVLSSSLHQWMDISPSPCLIKFLGHEYCEIRYSAWLDTFYGEHNEGDLKDFFNPIFGSCMSSHIQKEVVIVSRPLKKRHSVLMSAGPPVDLCLADCAPSNKQVAGISPLVDLMDDKNNLAVAVAPVTISRLAVSAQAMTDAKLVSTKAKYSNLPPVSEGMLVDAIKLAIDVGWGLMKEHILPNNRMMLIPDFVLNAGTWKGLTITELEEVAAYNVLPSSVLLDHIVDDIDGSSDPGDWHSGHCDGCQEDYAFDVLLNIPHIKHMICGGVFKITYENDESWSCMNCLYKHHLCSFGPELVAEVLCLSNEGCMLLNHQEFMHQHYNESIWIMQDGVEVRRKHEALLKKVIRDLRLSQYDKKKNKIPSTIGPVNIIMLSDDLLQPHSVPEPTNSPPVNAPVVVKVEDDLLIDLNKPDKSITVLEMEGYVALDIQEQHRLALNHGG</sequence>
<protein>
    <submittedName>
        <fullName evidence="1">Uncharacterized protein</fullName>
    </submittedName>
</protein>
<dbReference type="AlphaFoldDB" id="M5G2Q6"/>
<proteinExistence type="predicted"/>
<organism evidence="1 2">
    <name type="scientific">Dacryopinax primogenitus (strain DJM 731)</name>
    <name type="common">Brown rot fungus</name>
    <dbReference type="NCBI Taxonomy" id="1858805"/>
    <lineage>
        <taxon>Eukaryota</taxon>
        <taxon>Fungi</taxon>
        <taxon>Dikarya</taxon>
        <taxon>Basidiomycota</taxon>
        <taxon>Agaricomycotina</taxon>
        <taxon>Dacrymycetes</taxon>
        <taxon>Dacrymycetales</taxon>
        <taxon>Dacrymycetaceae</taxon>
        <taxon>Dacryopinax</taxon>
    </lineage>
</organism>
<evidence type="ECO:0000313" key="1">
    <source>
        <dbReference type="EMBL" id="EJU04506.1"/>
    </source>
</evidence>
<evidence type="ECO:0000313" key="2">
    <source>
        <dbReference type="Proteomes" id="UP000030653"/>
    </source>
</evidence>
<dbReference type="GeneID" id="63686105"/>
<gene>
    <name evidence="1" type="ORF">DACRYDRAFT_14551</name>
</gene>
<accession>M5G2Q6</accession>
<keyword evidence="2" id="KW-1185">Reference proteome</keyword>
<dbReference type="OrthoDB" id="10680427at2759"/>
<name>M5G2Q6_DACPD</name>
<reference evidence="1 2" key="1">
    <citation type="journal article" date="2012" name="Science">
        <title>The Paleozoic origin of enzymatic lignin decomposition reconstructed from 31 fungal genomes.</title>
        <authorList>
            <person name="Floudas D."/>
            <person name="Binder M."/>
            <person name="Riley R."/>
            <person name="Barry K."/>
            <person name="Blanchette R.A."/>
            <person name="Henrissat B."/>
            <person name="Martinez A.T."/>
            <person name="Otillar R."/>
            <person name="Spatafora J.W."/>
            <person name="Yadav J.S."/>
            <person name="Aerts A."/>
            <person name="Benoit I."/>
            <person name="Boyd A."/>
            <person name="Carlson A."/>
            <person name="Copeland A."/>
            <person name="Coutinho P.M."/>
            <person name="de Vries R.P."/>
            <person name="Ferreira P."/>
            <person name="Findley K."/>
            <person name="Foster B."/>
            <person name="Gaskell J."/>
            <person name="Glotzer D."/>
            <person name="Gorecki P."/>
            <person name="Heitman J."/>
            <person name="Hesse C."/>
            <person name="Hori C."/>
            <person name="Igarashi K."/>
            <person name="Jurgens J.A."/>
            <person name="Kallen N."/>
            <person name="Kersten P."/>
            <person name="Kohler A."/>
            <person name="Kuees U."/>
            <person name="Kumar T.K.A."/>
            <person name="Kuo A."/>
            <person name="LaButti K."/>
            <person name="Larrondo L.F."/>
            <person name="Lindquist E."/>
            <person name="Ling A."/>
            <person name="Lombard V."/>
            <person name="Lucas S."/>
            <person name="Lundell T."/>
            <person name="Martin R."/>
            <person name="McLaughlin D.J."/>
            <person name="Morgenstern I."/>
            <person name="Morin E."/>
            <person name="Murat C."/>
            <person name="Nagy L.G."/>
            <person name="Nolan M."/>
            <person name="Ohm R.A."/>
            <person name="Patyshakuliyeva A."/>
            <person name="Rokas A."/>
            <person name="Ruiz-Duenas F.J."/>
            <person name="Sabat G."/>
            <person name="Salamov A."/>
            <person name="Samejima M."/>
            <person name="Schmutz J."/>
            <person name="Slot J.C."/>
            <person name="St John F."/>
            <person name="Stenlid J."/>
            <person name="Sun H."/>
            <person name="Sun S."/>
            <person name="Syed K."/>
            <person name="Tsang A."/>
            <person name="Wiebenga A."/>
            <person name="Young D."/>
            <person name="Pisabarro A."/>
            <person name="Eastwood D.C."/>
            <person name="Martin F."/>
            <person name="Cullen D."/>
            <person name="Grigoriev I.V."/>
            <person name="Hibbett D.S."/>
        </authorList>
    </citation>
    <scope>NUCLEOTIDE SEQUENCE [LARGE SCALE GENOMIC DNA]</scope>
    <source>
        <strain evidence="1 2">DJM-731 SS1</strain>
    </source>
</reference>